<gene>
    <name evidence="1" type="ORF">T12_5705</name>
</gene>
<reference evidence="1 2" key="1">
    <citation type="submission" date="2015-01" db="EMBL/GenBank/DDBJ databases">
        <title>Evolution of Trichinella species and genotypes.</title>
        <authorList>
            <person name="Korhonen P.K."/>
            <person name="Edoardo P."/>
            <person name="Giuseppe L.R."/>
            <person name="Gasser R.B."/>
        </authorList>
    </citation>
    <scope>NUCLEOTIDE SEQUENCE [LARGE SCALE GENOMIC DNA]</scope>
    <source>
        <strain evidence="1">ISS2496</strain>
    </source>
</reference>
<comment type="caution">
    <text evidence="1">The sequence shown here is derived from an EMBL/GenBank/DDBJ whole genome shotgun (WGS) entry which is preliminary data.</text>
</comment>
<dbReference type="Proteomes" id="UP000054783">
    <property type="component" value="Unassembled WGS sequence"/>
</dbReference>
<accession>A0A0V0VA89</accession>
<feature type="non-terminal residue" evidence="1">
    <location>
        <position position="37"/>
    </location>
</feature>
<dbReference type="EMBL" id="JYDQ01006152">
    <property type="protein sequence ID" value="KRX60418.1"/>
    <property type="molecule type" value="Genomic_DNA"/>
</dbReference>
<keyword evidence="2" id="KW-1185">Reference proteome</keyword>
<organism evidence="1 2">
    <name type="scientific">Trichinella patagoniensis</name>
    <dbReference type="NCBI Taxonomy" id="990121"/>
    <lineage>
        <taxon>Eukaryota</taxon>
        <taxon>Metazoa</taxon>
        <taxon>Ecdysozoa</taxon>
        <taxon>Nematoda</taxon>
        <taxon>Enoplea</taxon>
        <taxon>Dorylaimia</taxon>
        <taxon>Trichinellida</taxon>
        <taxon>Trichinellidae</taxon>
        <taxon>Trichinella</taxon>
    </lineage>
</organism>
<name>A0A0V0VA89_9BILA</name>
<protein>
    <submittedName>
        <fullName evidence="1">Uncharacterized protein</fullName>
    </submittedName>
</protein>
<evidence type="ECO:0000313" key="1">
    <source>
        <dbReference type="EMBL" id="KRX60418.1"/>
    </source>
</evidence>
<proteinExistence type="predicted"/>
<sequence>LRIQYGQTSLFCSQNGEAYLLVHEILILIRKSFKQLI</sequence>
<evidence type="ECO:0000313" key="2">
    <source>
        <dbReference type="Proteomes" id="UP000054783"/>
    </source>
</evidence>
<feature type="non-terminal residue" evidence="1">
    <location>
        <position position="1"/>
    </location>
</feature>
<dbReference type="AlphaFoldDB" id="A0A0V0VA89"/>